<dbReference type="InterPro" id="IPR015943">
    <property type="entry name" value="WD40/YVTN_repeat-like_dom_sf"/>
</dbReference>
<dbReference type="PROSITE" id="PS50896">
    <property type="entry name" value="LISH"/>
    <property type="match status" value="1"/>
</dbReference>
<dbReference type="Gene3D" id="2.130.10.10">
    <property type="entry name" value="YVTN repeat-like/Quinoprotein amine dehydrogenase"/>
    <property type="match status" value="2"/>
</dbReference>
<dbReference type="InterPro" id="IPR036322">
    <property type="entry name" value="WD40_repeat_dom_sf"/>
</dbReference>
<dbReference type="PANTHER" id="PTHR22838:SF0">
    <property type="entry name" value="WD REPEAT-CONTAINING PROTEIN 26"/>
    <property type="match status" value="1"/>
</dbReference>
<dbReference type="Proteomes" id="UP001214638">
    <property type="component" value="Unassembled WGS sequence"/>
</dbReference>
<dbReference type="AlphaFoldDB" id="A0AAD9PNS7"/>
<comment type="caution">
    <text evidence="4">The sequence shown here is derived from an EMBL/GenBank/DDBJ whole genome shotgun (WGS) entry which is preliminary data.</text>
</comment>
<evidence type="ECO:0000256" key="3">
    <source>
        <dbReference type="PROSITE-ProRule" id="PRU00221"/>
    </source>
</evidence>
<evidence type="ECO:0000313" key="5">
    <source>
        <dbReference type="Proteomes" id="UP001214638"/>
    </source>
</evidence>
<dbReference type="InterPro" id="IPR006594">
    <property type="entry name" value="LisH"/>
</dbReference>
<evidence type="ECO:0000256" key="1">
    <source>
        <dbReference type="ARBA" id="ARBA00022574"/>
    </source>
</evidence>
<dbReference type="InterPro" id="IPR001680">
    <property type="entry name" value="WD40_rpt"/>
</dbReference>
<dbReference type="RefSeq" id="XP_067805074.1">
    <property type="nucleotide sequence ID" value="XM_067946283.1"/>
</dbReference>
<sequence>MEITKEVVWNGFYKSQLLKLVMQLLQDMGYRETVKHLEKESDLTFEGEDVELLRDAVLSGNLDEAQKLLDGLDVNPKIKKACKFLCSQHDFCMAIYKGSTKEAVNILRGTLCPIGFDGVSFDRIHKCTAILMDPSLEKLEKEFNWKFENSLDKLWTHIRHVLSPAYMIPPNRLLDLLNQSVEFQRLYCANHLESPADENVGRCLFADHKCSNWVFPTKCVQRFSHHFDEIWDVTVSPNGKYVATASKDECVMLWSGIPPFVKLHTWRGHHSVVCVLAWSSDSQLLASSGNDGFIYLWHIAKKEWVAKFETYSSVATSLTWIPNTNKIISASMDKFLMLLEIQHMPPCDVTEELTYYEPNHDTQGPGEEDQVKVLKSIVVGDYKIVKEKKWDFPNRIRSLSVNYNGTMVIFATVHRILHVWDLCSFRQLFTIPETAAVSSVYCSKICNQILLSVGGTLPCLKLWDVDDKSECSSMANI</sequence>
<keyword evidence="5" id="KW-1185">Reference proteome</keyword>
<gene>
    <name evidence="4" type="ORF">BdWA1_001241</name>
</gene>
<dbReference type="InterPro" id="IPR051350">
    <property type="entry name" value="WD_repeat-ST_regulator"/>
</dbReference>
<feature type="repeat" description="WD" evidence="3">
    <location>
        <begin position="223"/>
        <end position="255"/>
    </location>
</feature>
<dbReference type="EMBL" id="JALLKP010000001">
    <property type="protein sequence ID" value="KAK2198232.1"/>
    <property type="molecule type" value="Genomic_DNA"/>
</dbReference>
<dbReference type="SUPFAM" id="SSF50978">
    <property type="entry name" value="WD40 repeat-like"/>
    <property type="match status" value="1"/>
</dbReference>
<reference evidence="4" key="1">
    <citation type="journal article" date="2023" name="Nat. Microbiol.">
        <title>Babesia duncani multi-omics identifies virulence factors and drug targets.</title>
        <authorList>
            <person name="Singh P."/>
            <person name="Lonardi S."/>
            <person name="Liang Q."/>
            <person name="Vydyam P."/>
            <person name="Khabirova E."/>
            <person name="Fang T."/>
            <person name="Gihaz S."/>
            <person name="Thekkiniath J."/>
            <person name="Munshi M."/>
            <person name="Abel S."/>
            <person name="Ciampossin L."/>
            <person name="Batugedara G."/>
            <person name="Gupta M."/>
            <person name="Lu X.M."/>
            <person name="Lenz T."/>
            <person name="Chakravarty S."/>
            <person name="Cornillot E."/>
            <person name="Hu Y."/>
            <person name="Ma W."/>
            <person name="Gonzalez L.M."/>
            <person name="Sanchez S."/>
            <person name="Estrada K."/>
            <person name="Sanchez-Flores A."/>
            <person name="Montero E."/>
            <person name="Harb O.S."/>
            <person name="Le Roch K.G."/>
            <person name="Mamoun C.B."/>
        </authorList>
    </citation>
    <scope>NUCLEOTIDE SEQUENCE</scope>
    <source>
        <strain evidence="4">WA1</strain>
    </source>
</reference>
<name>A0AAD9PNS7_9APIC</name>
<keyword evidence="2" id="KW-0677">Repeat</keyword>
<evidence type="ECO:0000313" key="4">
    <source>
        <dbReference type="EMBL" id="KAK2198232.1"/>
    </source>
</evidence>
<keyword evidence="1 3" id="KW-0853">WD repeat</keyword>
<dbReference type="KEGG" id="bdw:94335539"/>
<organism evidence="4 5">
    <name type="scientific">Babesia duncani</name>
    <dbReference type="NCBI Taxonomy" id="323732"/>
    <lineage>
        <taxon>Eukaryota</taxon>
        <taxon>Sar</taxon>
        <taxon>Alveolata</taxon>
        <taxon>Apicomplexa</taxon>
        <taxon>Aconoidasida</taxon>
        <taxon>Piroplasmida</taxon>
        <taxon>Babesiidae</taxon>
        <taxon>Babesia</taxon>
    </lineage>
</organism>
<dbReference type="PROSITE" id="PS50082">
    <property type="entry name" value="WD_REPEATS_2"/>
    <property type="match status" value="2"/>
</dbReference>
<protein>
    <submittedName>
        <fullName evidence="4">Bifunctional WD40 repeat/WD40-YVTN repeat-like-containing domain superfamily/LIS1 homology motif/WD40-repeat-containing domain superfamily</fullName>
    </submittedName>
</protein>
<dbReference type="PANTHER" id="PTHR22838">
    <property type="entry name" value="WD REPEAT PROTEIN 26-RELATED"/>
    <property type="match status" value="1"/>
</dbReference>
<dbReference type="SMART" id="SM00320">
    <property type="entry name" value="WD40"/>
    <property type="match status" value="5"/>
</dbReference>
<dbReference type="Pfam" id="PF23627">
    <property type="entry name" value="LisH_WDR26"/>
    <property type="match status" value="1"/>
</dbReference>
<dbReference type="Pfam" id="PF00400">
    <property type="entry name" value="WD40"/>
    <property type="match status" value="2"/>
</dbReference>
<accession>A0AAD9PNS7</accession>
<evidence type="ECO:0000256" key="2">
    <source>
        <dbReference type="ARBA" id="ARBA00022737"/>
    </source>
</evidence>
<proteinExistence type="predicted"/>
<dbReference type="GeneID" id="94335539"/>
<dbReference type="PROSITE" id="PS50294">
    <property type="entry name" value="WD_REPEATS_REGION"/>
    <property type="match status" value="2"/>
</dbReference>
<feature type="repeat" description="WD" evidence="3">
    <location>
        <begin position="266"/>
        <end position="307"/>
    </location>
</feature>